<dbReference type="PANTHER" id="PTHR30097:SF4">
    <property type="entry name" value="SLR6042 PROTEIN"/>
    <property type="match status" value="1"/>
</dbReference>
<name>A0ABT8VUC2_9FLAO</name>
<dbReference type="EMBL" id="JAUMIT010000006">
    <property type="protein sequence ID" value="MDO3695537.1"/>
    <property type="molecule type" value="Genomic_DNA"/>
</dbReference>
<sequence>MNVYKHIVLAAISSLVIYGCKNEKTTAVKSEKKAYCLNKDTKSKLTFYNVATSPVTQSIPLTGVVEANPDKVIPFISLVGGIVSKTNFSLGDKVIKGQILAELRSTELSALKAELNNIESQITVAKKNLASVASMYNDGISSEKELLEVKSELNILNADKDKVAANLNLFSASSEKGVFQIKSPTTGFVTQKSITAGSQISAEGDPLFTISDLSDVWVMVNVYASNIQNIEVGMDTEIKTLSYPDEIFKAKIAAISQVFDVDAKVLKARVVIENDNLKLKPGMLVDVTALKEVKLNTLCIPESALVFDNSQHYVVVYKEDCFIENRVVQVLTTGHGKAFISSGLTLNEKIISKNQILVYDQIKNTQKK</sequence>
<dbReference type="InterPro" id="IPR006143">
    <property type="entry name" value="RND_pump_MFP"/>
</dbReference>
<reference evidence="6" key="1">
    <citation type="submission" date="2023-07" db="EMBL/GenBank/DDBJ databases">
        <title>Wenyingzhuangia sp. chi5 genome sequencing and assembly.</title>
        <authorList>
            <person name="Park S."/>
        </authorList>
    </citation>
    <scope>NUCLEOTIDE SEQUENCE</scope>
    <source>
        <strain evidence="6">Chi5</strain>
    </source>
</reference>
<gene>
    <name evidence="6" type="ORF">QVZ41_11870</name>
</gene>
<dbReference type="InterPro" id="IPR058792">
    <property type="entry name" value="Beta-barrel_RND_2"/>
</dbReference>
<evidence type="ECO:0000256" key="1">
    <source>
        <dbReference type="ARBA" id="ARBA00009477"/>
    </source>
</evidence>
<dbReference type="Gene3D" id="2.40.420.20">
    <property type="match status" value="1"/>
</dbReference>
<dbReference type="PROSITE" id="PS51257">
    <property type="entry name" value="PROKAR_LIPOPROTEIN"/>
    <property type="match status" value="1"/>
</dbReference>
<dbReference type="InterPro" id="IPR058647">
    <property type="entry name" value="BSH_CzcB-like"/>
</dbReference>
<dbReference type="Gene3D" id="2.40.30.170">
    <property type="match status" value="1"/>
</dbReference>
<evidence type="ECO:0000313" key="6">
    <source>
        <dbReference type="EMBL" id="MDO3695537.1"/>
    </source>
</evidence>
<feature type="coiled-coil region" evidence="3">
    <location>
        <begin position="101"/>
        <end position="128"/>
    </location>
</feature>
<dbReference type="NCBIfam" id="TIGR01730">
    <property type="entry name" value="RND_mfp"/>
    <property type="match status" value="1"/>
</dbReference>
<evidence type="ECO:0000256" key="2">
    <source>
        <dbReference type="ARBA" id="ARBA00022448"/>
    </source>
</evidence>
<dbReference type="Pfam" id="PF25973">
    <property type="entry name" value="BSH_CzcB"/>
    <property type="match status" value="1"/>
</dbReference>
<protein>
    <submittedName>
        <fullName evidence="6">Efflux RND transporter periplasmic adaptor subunit</fullName>
    </submittedName>
</protein>
<keyword evidence="2" id="KW-0813">Transport</keyword>
<evidence type="ECO:0000259" key="4">
    <source>
        <dbReference type="Pfam" id="PF25954"/>
    </source>
</evidence>
<proteinExistence type="inferred from homology"/>
<organism evidence="6 7">
    <name type="scientific">Wenyingzhuangia gilva</name>
    <dbReference type="NCBI Taxonomy" id="3057677"/>
    <lineage>
        <taxon>Bacteria</taxon>
        <taxon>Pseudomonadati</taxon>
        <taxon>Bacteroidota</taxon>
        <taxon>Flavobacteriia</taxon>
        <taxon>Flavobacteriales</taxon>
        <taxon>Flavobacteriaceae</taxon>
        <taxon>Wenyingzhuangia</taxon>
    </lineage>
</organism>
<feature type="domain" description="CusB-like beta-barrel" evidence="4">
    <location>
        <begin position="216"/>
        <end position="288"/>
    </location>
</feature>
<accession>A0ABT8VUC2</accession>
<comment type="caution">
    <text evidence="6">The sequence shown here is derived from an EMBL/GenBank/DDBJ whole genome shotgun (WGS) entry which is preliminary data.</text>
</comment>
<evidence type="ECO:0000259" key="5">
    <source>
        <dbReference type="Pfam" id="PF25973"/>
    </source>
</evidence>
<dbReference type="RefSeq" id="WP_302884809.1">
    <property type="nucleotide sequence ID" value="NZ_JAUMIT010000006.1"/>
</dbReference>
<keyword evidence="7" id="KW-1185">Reference proteome</keyword>
<dbReference type="Gene3D" id="2.40.50.100">
    <property type="match status" value="1"/>
</dbReference>
<evidence type="ECO:0000313" key="7">
    <source>
        <dbReference type="Proteomes" id="UP001168642"/>
    </source>
</evidence>
<dbReference type="Proteomes" id="UP001168642">
    <property type="component" value="Unassembled WGS sequence"/>
</dbReference>
<keyword evidence="3" id="KW-0175">Coiled coil</keyword>
<dbReference type="PANTHER" id="PTHR30097">
    <property type="entry name" value="CATION EFFLUX SYSTEM PROTEIN CUSB"/>
    <property type="match status" value="1"/>
</dbReference>
<dbReference type="SUPFAM" id="SSF111369">
    <property type="entry name" value="HlyD-like secretion proteins"/>
    <property type="match status" value="1"/>
</dbReference>
<comment type="similarity">
    <text evidence="1">Belongs to the membrane fusion protein (MFP) (TC 8.A.1) family.</text>
</comment>
<feature type="domain" description="CzcB-like barrel-sandwich hybrid" evidence="5">
    <location>
        <begin position="78"/>
        <end position="212"/>
    </location>
</feature>
<dbReference type="InterPro" id="IPR051909">
    <property type="entry name" value="MFP_Cation_Efflux"/>
</dbReference>
<evidence type="ECO:0000256" key="3">
    <source>
        <dbReference type="SAM" id="Coils"/>
    </source>
</evidence>
<dbReference type="Pfam" id="PF25954">
    <property type="entry name" value="Beta-barrel_RND_2"/>
    <property type="match status" value="1"/>
</dbReference>